<name>A0A0W0CPB2_CANGB</name>
<comment type="caution">
    <text evidence="1">The sequence shown here is derived from an EMBL/GenBank/DDBJ whole genome shotgun (WGS) entry which is preliminary data.</text>
</comment>
<evidence type="ECO:0000313" key="2">
    <source>
        <dbReference type="Proteomes" id="UP000054886"/>
    </source>
</evidence>
<accession>A0A0W0CPB2</accession>
<protein>
    <submittedName>
        <fullName evidence="1">Uncharacterized protein</fullName>
    </submittedName>
</protein>
<dbReference type="VEuPathDB" id="FungiDB:B1J91_I02794g"/>
<dbReference type="OMA" id="HFARINY"/>
<evidence type="ECO:0000313" key="1">
    <source>
        <dbReference type="EMBL" id="KTB05807.1"/>
    </source>
</evidence>
<dbReference type="EMBL" id="LLZZ01000112">
    <property type="protein sequence ID" value="KTB05807.1"/>
    <property type="molecule type" value="Genomic_DNA"/>
</dbReference>
<sequence>MRFTLHLYARPSSILVSCKKAFKKSAQKDIGTVFNYYYNMQVKKFGNTTLMRFNNSFKRYIRSEWDNLSATKKRLYYAMFFEQHNLSPSELTSYELARCLEIEKPAASEYLMFRNRFKSKFDRLWRQNSEVNMKLIFQSGSIANNYHEFSSCRAKRSIQHIDPNRDYILRFKEMCKECRRIWNTKVGEEEKKTIHEHWLNAQQEFKNTLDIEIEVIKLNLEKLANAKRVGNSQAVSDHGNAMTLLMMKTSNG</sequence>
<reference evidence="1 2" key="1">
    <citation type="submission" date="2015-10" db="EMBL/GenBank/DDBJ databases">
        <title>Draft genomes sequences of Candida glabrata isolates 1A, 1B, 2A, 2B, 3A and 3B.</title>
        <authorList>
            <person name="Haavelsrud O.E."/>
            <person name="Gaustad P."/>
        </authorList>
    </citation>
    <scope>NUCLEOTIDE SEQUENCE [LARGE SCALE GENOMIC DNA]</scope>
    <source>
        <strain evidence="1">910700640</strain>
    </source>
</reference>
<dbReference type="AlphaFoldDB" id="A0A0W0CPB2"/>
<proteinExistence type="predicted"/>
<dbReference type="VEuPathDB" id="FungiDB:GVI51_I02563"/>
<dbReference type="GO" id="GO:0005759">
    <property type="term" value="C:mitochondrial matrix"/>
    <property type="evidence" value="ECO:0007669"/>
    <property type="project" value="EnsemblFungi"/>
</dbReference>
<organism evidence="1 2">
    <name type="scientific">Candida glabrata</name>
    <name type="common">Yeast</name>
    <name type="synonym">Torulopsis glabrata</name>
    <dbReference type="NCBI Taxonomy" id="5478"/>
    <lineage>
        <taxon>Eukaryota</taxon>
        <taxon>Fungi</taxon>
        <taxon>Dikarya</taxon>
        <taxon>Ascomycota</taxon>
        <taxon>Saccharomycotina</taxon>
        <taxon>Saccharomycetes</taxon>
        <taxon>Saccharomycetales</taxon>
        <taxon>Saccharomycetaceae</taxon>
        <taxon>Nakaseomyces</taxon>
    </lineage>
</organism>
<gene>
    <name evidence="1" type="ORF">AO440_002457</name>
</gene>
<dbReference type="PhylomeDB" id="A0A0W0CPB2"/>
<dbReference type="VEuPathDB" id="FungiDB:CAGL0I02794g"/>
<dbReference type="Proteomes" id="UP000054886">
    <property type="component" value="Unassembled WGS sequence"/>
</dbReference>